<reference evidence="1 2" key="1">
    <citation type="submission" date="2011-02" db="EMBL/GenBank/DDBJ databases">
        <authorList>
            <person name="Weinstock G."/>
            <person name="Sodergren E."/>
            <person name="Clifton S."/>
            <person name="Fulton L."/>
            <person name="Fulton B."/>
            <person name="Courtney L."/>
            <person name="Fronick C."/>
            <person name="Harrison M."/>
            <person name="Strong C."/>
            <person name="Farmer C."/>
            <person name="Delahaunty K."/>
            <person name="Markovic C."/>
            <person name="Hall O."/>
            <person name="Minx P."/>
            <person name="Tomlinson C."/>
            <person name="Mitreva M."/>
            <person name="Hou S."/>
            <person name="Chen J."/>
            <person name="Wollam A."/>
            <person name="Pepin K.H."/>
            <person name="Johnson M."/>
            <person name="Bhonagiri V."/>
            <person name="Zhang X."/>
            <person name="Suruliraj S."/>
            <person name="Warren W."/>
            <person name="Chinwalla A."/>
            <person name="Mardis E.R."/>
            <person name="Wilson R.K."/>
        </authorList>
    </citation>
    <scope>NUCLEOTIDE SEQUENCE [LARGE SCALE GENOMIC DNA]</scope>
    <source>
        <strain evidence="1 2">YIT 11841</strain>
    </source>
</reference>
<keyword evidence="2" id="KW-1185">Reference proteome</keyword>
<gene>
    <name evidence="1" type="ORF">HMPREF9442_01768</name>
</gene>
<evidence type="ECO:0000313" key="1">
    <source>
        <dbReference type="EMBL" id="EGG54182.1"/>
    </source>
</evidence>
<sequence length="47" mass="5507">MQLVKSRLWKSAFTLCPFVLLSESSYPYPEVSQNHSSVYNMLYYSVL</sequence>
<name>F3QU97_9BACT</name>
<dbReference type="EMBL" id="AFBR01000046">
    <property type="protein sequence ID" value="EGG54182.1"/>
    <property type="molecule type" value="Genomic_DNA"/>
</dbReference>
<dbReference type="AlphaFoldDB" id="F3QU97"/>
<organism evidence="1 2">
    <name type="scientific">Paraprevotella xylaniphila YIT 11841</name>
    <dbReference type="NCBI Taxonomy" id="762982"/>
    <lineage>
        <taxon>Bacteria</taxon>
        <taxon>Pseudomonadati</taxon>
        <taxon>Bacteroidota</taxon>
        <taxon>Bacteroidia</taxon>
        <taxon>Bacteroidales</taxon>
        <taxon>Prevotellaceae</taxon>
        <taxon>Paraprevotella</taxon>
    </lineage>
</organism>
<proteinExistence type="predicted"/>
<comment type="caution">
    <text evidence="1">The sequence shown here is derived from an EMBL/GenBank/DDBJ whole genome shotgun (WGS) entry which is preliminary data.</text>
</comment>
<dbReference type="STRING" id="762982.HMPREF9442_01768"/>
<accession>F3QU97</accession>
<protein>
    <submittedName>
        <fullName evidence="1">Uncharacterized protein</fullName>
    </submittedName>
</protein>
<dbReference type="Proteomes" id="UP000005546">
    <property type="component" value="Unassembled WGS sequence"/>
</dbReference>
<evidence type="ECO:0000313" key="2">
    <source>
        <dbReference type="Proteomes" id="UP000005546"/>
    </source>
</evidence>
<dbReference type="HOGENOM" id="CLU_3171273_0_0_10"/>